<feature type="transmembrane region" description="Helical" evidence="7">
    <location>
        <begin position="108"/>
        <end position="128"/>
    </location>
</feature>
<feature type="transmembrane region" description="Helical" evidence="7">
    <location>
        <begin position="242"/>
        <end position="264"/>
    </location>
</feature>
<feature type="transmembrane region" description="Helical" evidence="7">
    <location>
        <begin position="302"/>
        <end position="321"/>
    </location>
</feature>
<dbReference type="Pfam" id="PF03601">
    <property type="entry name" value="Cons_hypoth698"/>
    <property type="match status" value="1"/>
</dbReference>
<keyword evidence="4 7" id="KW-0812">Transmembrane</keyword>
<sequence precursor="true">MKDKLIPIVFFACLLACWLPYVNSPIALVAGLIFSHFLKNPFPNQTAKATKKLLKVAVIGLGFGLNVQMAISASQNGIGLVIGSIFFTLGVGLFLGKILKVENKLAQLITVGTAICGGSAIAAFSPVIDADNSQISVSLGVVFLLNSVALLIFPVLGHFFNLSPQDFGMWAAIAIHDTSSVVGAAEAFSEESLKIATTLKLVRALWIIPLVLLSVLASKLSSKNEIDTNSKDNSIIKPTPKITIPYFIGLFVVAILINTYVPFVTEYSSYLVWIAKKLLVTTLFLIGLSLSIDKIKKVGWRPLALGITLWVLISVGSLLIISN</sequence>
<evidence type="ECO:0000256" key="7">
    <source>
        <dbReference type="SAM" id="Phobius"/>
    </source>
</evidence>
<evidence type="ECO:0000256" key="3">
    <source>
        <dbReference type="ARBA" id="ARBA00022475"/>
    </source>
</evidence>
<keyword evidence="3" id="KW-1003">Cell membrane</keyword>
<evidence type="ECO:0000256" key="1">
    <source>
        <dbReference type="ARBA" id="ARBA00004651"/>
    </source>
</evidence>
<evidence type="ECO:0000313" key="8">
    <source>
        <dbReference type="EMBL" id="AFM03343.1"/>
    </source>
</evidence>
<evidence type="ECO:0000256" key="2">
    <source>
        <dbReference type="ARBA" id="ARBA00007977"/>
    </source>
</evidence>
<dbReference type="KEGG" id="fli:Fleli_0887"/>
<name>I4AHA8_BERLS</name>
<feature type="transmembrane region" description="Helical" evidence="7">
    <location>
        <begin position="77"/>
        <end position="96"/>
    </location>
</feature>
<dbReference type="Proteomes" id="UP000006054">
    <property type="component" value="Chromosome"/>
</dbReference>
<dbReference type="PANTHER" id="PTHR30106:SF1">
    <property type="entry name" value="UPF0324 MEMBRANE PROTEIN FN0533"/>
    <property type="match status" value="1"/>
</dbReference>
<dbReference type="GO" id="GO:0005886">
    <property type="term" value="C:plasma membrane"/>
    <property type="evidence" value="ECO:0007669"/>
    <property type="project" value="UniProtKB-SubCell"/>
</dbReference>
<gene>
    <name evidence="8" type="ordered locus">Fleli_0887</name>
</gene>
<accession>I4AHA8</accession>
<dbReference type="RefSeq" id="WP_014796801.1">
    <property type="nucleotide sequence ID" value="NC_018018.1"/>
</dbReference>
<feature type="transmembrane region" description="Helical" evidence="7">
    <location>
        <begin position="270"/>
        <end position="290"/>
    </location>
</feature>
<feature type="transmembrane region" description="Helical" evidence="7">
    <location>
        <begin position="53"/>
        <end position="71"/>
    </location>
</feature>
<evidence type="ECO:0000256" key="5">
    <source>
        <dbReference type="ARBA" id="ARBA00022989"/>
    </source>
</evidence>
<dbReference type="InterPro" id="IPR018383">
    <property type="entry name" value="UPF0324_pro"/>
</dbReference>
<organism evidence="8 9">
    <name type="scientific">Bernardetia litoralis (strain ATCC 23117 / DSM 6794 / NBRC 15988 / NCIMB 1366 / Fx l1 / Sio-4)</name>
    <name type="common">Flexibacter litoralis</name>
    <dbReference type="NCBI Taxonomy" id="880071"/>
    <lineage>
        <taxon>Bacteria</taxon>
        <taxon>Pseudomonadati</taxon>
        <taxon>Bacteroidota</taxon>
        <taxon>Cytophagia</taxon>
        <taxon>Cytophagales</taxon>
        <taxon>Bernardetiaceae</taxon>
        <taxon>Bernardetia</taxon>
    </lineage>
</organism>
<dbReference type="eggNOG" id="COG2855">
    <property type="taxonomic scope" value="Bacteria"/>
</dbReference>
<protein>
    <submittedName>
        <fullName evidence="8">Putative membrane protein</fullName>
    </submittedName>
</protein>
<evidence type="ECO:0000256" key="6">
    <source>
        <dbReference type="ARBA" id="ARBA00023136"/>
    </source>
</evidence>
<evidence type="ECO:0000313" key="9">
    <source>
        <dbReference type="Proteomes" id="UP000006054"/>
    </source>
</evidence>
<keyword evidence="5 7" id="KW-1133">Transmembrane helix</keyword>
<keyword evidence="6 7" id="KW-0472">Membrane</keyword>
<proteinExistence type="inferred from homology"/>
<feature type="transmembrane region" description="Helical" evidence="7">
    <location>
        <begin position="6"/>
        <end position="33"/>
    </location>
</feature>
<dbReference type="HOGENOM" id="CLU_033541_2_0_10"/>
<feature type="transmembrane region" description="Helical" evidence="7">
    <location>
        <begin position="134"/>
        <end position="156"/>
    </location>
</feature>
<comment type="similarity">
    <text evidence="2">Belongs to the UPF0324 family.</text>
</comment>
<dbReference type="EMBL" id="CP003345">
    <property type="protein sequence ID" value="AFM03343.1"/>
    <property type="molecule type" value="Genomic_DNA"/>
</dbReference>
<dbReference type="PANTHER" id="PTHR30106">
    <property type="entry name" value="INNER MEMBRANE PROTEIN YEIH-RELATED"/>
    <property type="match status" value="1"/>
</dbReference>
<keyword evidence="9" id="KW-1185">Reference proteome</keyword>
<feature type="transmembrane region" description="Helical" evidence="7">
    <location>
        <begin position="201"/>
        <end position="221"/>
    </location>
</feature>
<comment type="subcellular location">
    <subcellularLocation>
        <location evidence="1">Cell membrane</location>
        <topology evidence="1">Multi-pass membrane protein</topology>
    </subcellularLocation>
</comment>
<evidence type="ECO:0000256" key="4">
    <source>
        <dbReference type="ARBA" id="ARBA00022692"/>
    </source>
</evidence>
<dbReference type="AlphaFoldDB" id="I4AHA8"/>
<reference evidence="9" key="1">
    <citation type="submission" date="2012-06" db="EMBL/GenBank/DDBJ databases">
        <title>The complete genome of Flexibacter litoralis DSM 6794.</title>
        <authorList>
            <person name="Lucas S."/>
            <person name="Copeland A."/>
            <person name="Lapidus A."/>
            <person name="Glavina del Rio T."/>
            <person name="Dalin E."/>
            <person name="Tice H."/>
            <person name="Bruce D."/>
            <person name="Goodwin L."/>
            <person name="Pitluck S."/>
            <person name="Peters L."/>
            <person name="Ovchinnikova G."/>
            <person name="Lu M."/>
            <person name="Kyrpides N."/>
            <person name="Mavromatis K."/>
            <person name="Ivanova N."/>
            <person name="Brettin T."/>
            <person name="Detter J.C."/>
            <person name="Han C."/>
            <person name="Larimer F."/>
            <person name="Land M."/>
            <person name="Hauser L."/>
            <person name="Markowitz V."/>
            <person name="Cheng J.-F."/>
            <person name="Hugenholtz P."/>
            <person name="Woyke T."/>
            <person name="Wu D."/>
            <person name="Spring S."/>
            <person name="Lang E."/>
            <person name="Kopitz M."/>
            <person name="Brambilla E."/>
            <person name="Klenk H.-P."/>
            <person name="Eisen J.A."/>
        </authorList>
    </citation>
    <scope>NUCLEOTIDE SEQUENCE [LARGE SCALE GENOMIC DNA]</scope>
    <source>
        <strain evidence="9">ATCC 23117 / DSM 6794 / NBRC 15988 / NCIMB 1366 / Sio-4</strain>
    </source>
</reference>
<dbReference type="PATRIC" id="fig|880071.3.peg.866"/>